<dbReference type="Proteomes" id="UP000537989">
    <property type="component" value="Unassembled WGS sequence"/>
</dbReference>
<sequence>MSSGNNETAPWLISEPPKEEEERESGIERLQRQTQDWQRERQIWRSIRDRPALRCTIPSSVRGRGRGRGRGTLASCHSSRPNASTLSGTNTYGSVSDTRPRAWLQARMLDRHFAQRPPPVPSETQCSHCKHFGHTLSDCLYGIEGYIPGCTLCDSQDHALQLLVHGRSKRSALKTAIPWWEYLSDHVKQGGTDMPEEFPWSSNFAISKARRDRGFFILGLQVRWDDKRNLDDLPIDPKHASKEDVVGLYIGSHYLPPTNAIASWPLGRRYIARWVINGFGNLIQMHQVDRNPLPAVQQPIEPNSDDRSCYKPVEE</sequence>
<feature type="region of interest" description="Disordered" evidence="1">
    <location>
        <begin position="57"/>
        <end position="94"/>
    </location>
</feature>
<keyword evidence="3" id="KW-1185">Reference proteome</keyword>
<evidence type="ECO:0000256" key="1">
    <source>
        <dbReference type="SAM" id="MobiDB-lite"/>
    </source>
</evidence>
<evidence type="ECO:0000313" key="3">
    <source>
        <dbReference type="Proteomes" id="UP000537989"/>
    </source>
</evidence>
<dbReference type="EMBL" id="JAAMOD010000264">
    <property type="protein sequence ID" value="KAF5233055.1"/>
    <property type="molecule type" value="Genomic_DNA"/>
</dbReference>
<reference evidence="2 3" key="1">
    <citation type="submission" date="2020-02" db="EMBL/GenBank/DDBJ databases">
        <title>Identification and distribution of gene clusters putatively required for synthesis of sphingolipid metabolism inhibitors in phylogenetically diverse species of the filamentous fungus Fusarium.</title>
        <authorList>
            <person name="Kim H.-S."/>
            <person name="Busman M."/>
            <person name="Brown D.W."/>
            <person name="Divon H."/>
            <person name="Uhlig S."/>
            <person name="Proctor R.H."/>
        </authorList>
    </citation>
    <scope>NUCLEOTIDE SEQUENCE [LARGE SCALE GENOMIC DNA]</scope>
    <source>
        <strain evidence="2 3">NRRL 2903</strain>
    </source>
</reference>
<feature type="compositionally biased region" description="Basic and acidic residues" evidence="1">
    <location>
        <begin position="24"/>
        <end position="34"/>
    </location>
</feature>
<gene>
    <name evidence="2" type="ORF">FAUST_8370</name>
</gene>
<accession>A0AAN5Z4V6</accession>
<name>A0AAN5Z4V6_FUSAU</name>
<proteinExistence type="predicted"/>
<feature type="region of interest" description="Disordered" evidence="1">
    <location>
        <begin position="1"/>
        <end position="34"/>
    </location>
</feature>
<feature type="compositionally biased region" description="Polar residues" evidence="1">
    <location>
        <begin position="75"/>
        <end position="94"/>
    </location>
</feature>
<dbReference type="AlphaFoldDB" id="A0AAN5Z4V6"/>
<protein>
    <submittedName>
        <fullName evidence="2">Uncharacterized protein</fullName>
    </submittedName>
</protein>
<organism evidence="2 3">
    <name type="scientific">Fusarium austroamericanum</name>
    <dbReference type="NCBI Taxonomy" id="282268"/>
    <lineage>
        <taxon>Eukaryota</taxon>
        <taxon>Fungi</taxon>
        <taxon>Dikarya</taxon>
        <taxon>Ascomycota</taxon>
        <taxon>Pezizomycotina</taxon>
        <taxon>Sordariomycetes</taxon>
        <taxon>Hypocreomycetidae</taxon>
        <taxon>Hypocreales</taxon>
        <taxon>Nectriaceae</taxon>
        <taxon>Fusarium</taxon>
    </lineage>
</organism>
<comment type="caution">
    <text evidence="2">The sequence shown here is derived from an EMBL/GenBank/DDBJ whole genome shotgun (WGS) entry which is preliminary data.</text>
</comment>
<feature type="compositionally biased region" description="Basic and acidic residues" evidence="1">
    <location>
        <begin position="304"/>
        <end position="315"/>
    </location>
</feature>
<evidence type="ECO:0000313" key="2">
    <source>
        <dbReference type="EMBL" id="KAF5233055.1"/>
    </source>
</evidence>
<feature type="region of interest" description="Disordered" evidence="1">
    <location>
        <begin position="293"/>
        <end position="315"/>
    </location>
</feature>